<gene>
    <name evidence="1" type="ORF">RJ40_08625</name>
</gene>
<accession>A0A8A3S603</accession>
<reference evidence="1" key="2">
    <citation type="submission" date="2019-02" db="EMBL/GenBank/DDBJ databases">
        <authorList>
            <person name="Chen S.-C."/>
            <person name="Chien H.-H."/>
            <person name="Lai M.-C."/>
        </authorList>
    </citation>
    <scope>NUCLEOTIDE SEQUENCE</scope>
    <source>
        <strain evidence="1">N2F9704</strain>
    </source>
</reference>
<evidence type="ECO:0000313" key="1">
    <source>
        <dbReference type="EMBL" id="QSZ67565.1"/>
    </source>
</evidence>
<keyword evidence="2" id="KW-1185">Reference proteome</keyword>
<protein>
    <submittedName>
        <fullName evidence="1">Uncharacterized protein</fullName>
    </submittedName>
</protein>
<organism evidence="1 2">
    <name type="scientific">Methanofollis aquaemaris</name>
    <dbReference type="NCBI Taxonomy" id="126734"/>
    <lineage>
        <taxon>Archaea</taxon>
        <taxon>Methanobacteriati</taxon>
        <taxon>Methanobacteriota</taxon>
        <taxon>Stenosarchaea group</taxon>
        <taxon>Methanomicrobia</taxon>
        <taxon>Methanomicrobiales</taxon>
        <taxon>Methanomicrobiaceae</taxon>
        <taxon>Methanofollis</taxon>
    </lineage>
</organism>
<name>A0A8A3S603_9EURY</name>
<evidence type="ECO:0000313" key="2">
    <source>
        <dbReference type="Proteomes" id="UP001042704"/>
    </source>
</evidence>
<sequence length="123" mass="13954">MGERFIFTRHRTICYHCHEEADQVIKAVSSQARVACAHCGATRIFLPRVEEVGAAGAYTPISCYEVWHLKPMAPCKNCGVEGPHDLIVGCNQFTTRCHNCGYTHFYKFNLEYIGQCPIREEDV</sequence>
<dbReference type="RefSeq" id="WP_265580465.1">
    <property type="nucleotide sequence ID" value="NZ_CP036172.1"/>
</dbReference>
<reference evidence="1" key="1">
    <citation type="journal article" date="2001" name="Int. J. Syst. Evol. Microbiol.">
        <title>Methanofollis aquaemaris sp. nov., a methanogen isolated from an aquaculture fish pond.</title>
        <authorList>
            <person name="Lai M.C."/>
            <person name="Chen S.C."/>
        </authorList>
    </citation>
    <scope>NUCLEOTIDE SEQUENCE</scope>
    <source>
        <strain evidence="1">N2F9704</strain>
    </source>
</reference>
<proteinExistence type="predicted"/>
<dbReference type="EMBL" id="CP036172">
    <property type="protein sequence ID" value="QSZ67565.1"/>
    <property type="molecule type" value="Genomic_DNA"/>
</dbReference>
<dbReference type="AlphaFoldDB" id="A0A8A3S603"/>
<dbReference type="Proteomes" id="UP001042704">
    <property type="component" value="Chromosome"/>
</dbReference>
<dbReference type="KEGG" id="maqe:RJ40_08625"/>
<dbReference type="GeneID" id="76424425"/>